<feature type="compositionally biased region" description="Low complexity" evidence="15">
    <location>
        <begin position="260"/>
        <end position="271"/>
    </location>
</feature>
<keyword evidence="10" id="KW-0413">Isomerase</keyword>
<evidence type="ECO:0000313" key="20">
    <source>
        <dbReference type="EMBL" id="KAA1136350.1"/>
    </source>
</evidence>
<dbReference type="CDD" id="cd17920">
    <property type="entry name" value="DEXHc_RecQ"/>
    <property type="match status" value="1"/>
</dbReference>
<evidence type="ECO:0000256" key="5">
    <source>
        <dbReference type="ARBA" id="ARBA00022801"/>
    </source>
</evidence>
<dbReference type="InterPro" id="IPR032284">
    <property type="entry name" value="RecQ_Zn-bd"/>
</dbReference>
<dbReference type="InterPro" id="IPR036388">
    <property type="entry name" value="WH-like_DNA-bd_sf"/>
</dbReference>
<feature type="compositionally biased region" description="Polar residues" evidence="15">
    <location>
        <begin position="107"/>
        <end position="126"/>
    </location>
</feature>
<dbReference type="Pfam" id="PF00271">
    <property type="entry name" value="Helicase_C"/>
    <property type="match status" value="1"/>
</dbReference>
<keyword evidence="21" id="KW-1185">Reference proteome</keyword>
<evidence type="ECO:0000256" key="11">
    <source>
        <dbReference type="ARBA" id="ARBA00023242"/>
    </source>
</evidence>
<dbReference type="GO" id="GO:0005737">
    <property type="term" value="C:cytoplasm"/>
    <property type="evidence" value="ECO:0007669"/>
    <property type="project" value="TreeGrafter"/>
</dbReference>
<feature type="domain" description="Helicase C-terminal" evidence="18">
    <location>
        <begin position="681"/>
        <end position="830"/>
    </location>
</feature>
<dbReference type="GO" id="GO:0000724">
    <property type="term" value="P:double-strand break repair via homologous recombination"/>
    <property type="evidence" value="ECO:0007669"/>
    <property type="project" value="TreeGrafter"/>
</dbReference>
<feature type="compositionally biased region" description="Low complexity" evidence="15">
    <location>
        <begin position="39"/>
        <end position="50"/>
    </location>
</feature>
<dbReference type="EMBL" id="VSWC01000053">
    <property type="protein sequence ID" value="KAA1101619.1"/>
    <property type="molecule type" value="Genomic_DNA"/>
</dbReference>
<name>A0A5B0SEZ2_PUCGR</name>
<evidence type="ECO:0000259" key="18">
    <source>
        <dbReference type="PROSITE" id="PS51194"/>
    </source>
</evidence>
<dbReference type="Gene3D" id="1.10.150.80">
    <property type="entry name" value="HRDC domain"/>
    <property type="match status" value="1"/>
</dbReference>
<dbReference type="GO" id="GO:0003677">
    <property type="term" value="F:DNA binding"/>
    <property type="evidence" value="ECO:0007669"/>
    <property type="project" value="UniProtKB-KW"/>
</dbReference>
<dbReference type="PANTHER" id="PTHR13710">
    <property type="entry name" value="DNA HELICASE RECQ FAMILY MEMBER"/>
    <property type="match status" value="1"/>
</dbReference>
<comment type="similarity">
    <text evidence="2">Belongs to the helicase family. RecQ subfamily.</text>
</comment>
<evidence type="ECO:0000313" key="22">
    <source>
        <dbReference type="Proteomes" id="UP000325313"/>
    </source>
</evidence>
<dbReference type="Pfam" id="PF16124">
    <property type="entry name" value="RecQ_Zn_bind"/>
    <property type="match status" value="1"/>
</dbReference>
<evidence type="ECO:0000259" key="17">
    <source>
        <dbReference type="PROSITE" id="PS51192"/>
    </source>
</evidence>
<gene>
    <name evidence="19" type="primary">SGS1_93</name>
    <name evidence="19" type="ORF">PGT21_026085</name>
    <name evidence="20" type="ORF">PGTUg99_050028</name>
</gene>
<evidence type="ECO:0000256" key="9">
    <source>
        <dbReference type="ARBA" id="ARBA00023204"/>
    </source>
</evidence>
<dbReference type="Gene3D" id="3.40.50.300">
    <property type="entry name" value="P-loop containing nucleotide triphosphate hydrolases"/>
    <property type="match status" value="2"/>
</dbReference>
<dbReference type="Pfam" id="PF09382">
    <property type="entry name" value="RQC"/>
    <property type="match status" value="1"/>
</dbReference>
<evidence type="ECO:0000259" key="16">
    <source>
        <dbReference type="PROSITE" id="PS50967"/>
    </source>
</evidence>
<dbReference type="InterPro" id="IPR011545">
    <property type="entry name" value="DEAD/DEAH_box_helicase_dom"/>
</dbReference>
<dbReference type="GO" id="GO:0031422">
    <property type="term" value="C:RecQ family helicase-topoisomerase III complex"/>
    <property type="evidence" value="ECO:0007669"/>
    <property type="project" value="UniProtKB-ARBA"/>
</dbReference>
<proteinExistence type="inferred from homology"/>
<evidence type="ECO:0000256" key="14">
    <source>
        <dbReference type="ARBA" id="ARBA00049360"/>
    </source>
</evidence>
<comment type="caution">
    <text evidence="20">The sequence shown here is derived from an EMBL/GenBank/DDBJ whole genome shotgun (WGS) entry which is preliminary data.</text>
</comment>
<dbReference type="EMBL" id="VDEP01000035">
    <property type="protein sequence ID" value="KAA1136350.1"/>
    <property type="molecule type" value="Genomic_DNA"/>
</dbReference>
<dbReference type="GO" id="GO:0005634">
    <property type="term" value="C:nucleus"/>
    <property type="evidence" value="ECO:0007669"/>
    <property type="project" value="UniProtKB-SubCell"/>
</dbReference>
<dbReference type="InterPro" id="IPR004589">
    <property type="entry name" value="DNA_helicase_ATP-dep_RecQ"/>
</dbReference>
<dbReference type="InterPro" id="IPR002464">
    <property type="entry name" value="DNA/RNA_helicase_DEAH_CS"/>
</dbReference>
<dbReference type="SUPFAM" id="SSF47819">
    <property type="entry name" value="HRDC-like"/>
    <property type="match status" value="1"/>
</dbReference>
<dbReference type="SMART" id="SM00490">
    <property type="entry name" value="HELICc"/>
    <property type="match status" value="1"/>
</dbReference>
<evidence type="ECO:0000256" key="10">
    <source>
        <dbReference type="ARBA" id="ARBA00023235"/>
    </source>
</evidence>
<keyword evidence="11" id="KW-0539">Nucleus</keyword>
<keyword evidence="6 19" id="KW-0347">Helicase</keyword>
<dbReference type="GO" id="GO:0005524">
    <property type="term" value="F:ATP binding"/>
    <property type="evidence" value="ECO:0007669"/>
    <property type="project" value="UniProtKB-KW"/>
</dbReference>
<dbReference type="InterPro" id="IPR002121">
    <property type="entry name" value="HRDC_dom"/>
</dbReference>
<feature type="region of interest" description="Disordered" evidence="15">
    <location>
        <begin position="1152"/>
        <end position="1232"/>
    </location>
</feature>
<dbReference type="InterPro" id="IPR001650">
    <property type="entry name" value="Helicase_C-like"/>
</dbReference>
<feature type="compositionally biased region" description="Polar residues" evidence="15">
    <location>
        <begin position="1162"/>
        <end position="1181"/>
    </location>
</feature>
<dbReference type="PROSITE" id="PS51194">
    <property type="entry name" value="HELICASE_CTER"/>
    <property type="match status" value="1"/>
</dbReference>
<keyword evidence="4" id="KW-0227">DNA damage</keyword>
<feature type="compositionally biased region" description="Polar residues" evidence="15">
    <location>
        <begin position="397"/>
        <end position="407"/>
    </location>
</feature>
<organism evidence="20 22">
    <name type="scientific">Puccinia graminis f. sp. tritici</name>
    <dbReference type="NCBI Taxonomy" id="56615"/>
    <lineage>
        <taxon>Eukaryota</taxon>
        <taxon>Fungi</taxon>
        <taxon>Dikarya</taxon>
        <taxon>Basidiomycota</taxon>
        <taxon>Pucciniomycotina</taxon>
        <taxon>Pucciniomycetes</taxon>
        <taxon>Pucciniales</taxon>
        <taxon>Pucciniaceae</taxon>
        <taxon>Puccinia</taxon>
    </lineage>
</organism>
<dbReference type="GO" id="GO:0031573">
    <property type="term" value="P:mitotic intra-S DNA damage checkpoint signaling"/>
    <property type="evidence" value="ECO:0007669"/>
    <property type="project" value="UniProtKB-ARBA"/>
</dbReference>
<dbReference type="Proteomes" id="UP000325313">
    <property type="component" value="Unassembled WGS sequence"/>
</dbReference>
<dbReference type="CDD" id="cd18794">
    <property type="entry name" value="SF2_C_RecQ"/>
    <property type="match status" value="1"/>
</dbReference>
<comment type="catalytic activity">
    <reaction evidence="12">
        <text>Couples ATP hydrolysis with the unwinding of duplex DNA by translocating in the 3'-5' direction.</text>
        <dbReference type="EC" id="5.6.2.4"/>
    </reaction>
</comment>
<keyword evidence="7" id="KW-0067">ATP-binding</keyword>
<reference evidence="21 22" key="1">
    <citation type="submission" date="2019-05" db="EMBL/GenBank/DDBJ databases">
        <title>Emergence of the Ug99 lineage of the wheat stem rust pathogen through somatic hybridization.</title>
        <authorList>
            <person name="Li F."/>
            <person name="Upadhyaya N.M."/>
            <person name="Sperschneider J."/>
            <person name="Matny O."/>
            <person name="Nguyen-Phuc H."/>
            <person name="Mago R."/>
            <person name="Raley C."/>
            <person name="Miller M.E."/>
            <person name="Silverstein K.A.T."/>
            <person name="Henningsen E."/>
            <person name="Hirsch C.D."/>
            <person name="Visser B."/>
            <person name="Pretorius Z.A."/>
            <person name="Steffenson B.J."/>
            <person name="Schwessinger B."/>
            <person name="Dodds P.N."/>
            <person name="Figueroa M."/>
        </authorList>
    </citation>
    <scope>NUCLEOTIDE SEQUENCE [LARGE SCALE GENOMIC DNA]</scope>
    <source>
        <strain evidence="19">21-0</strain>
        <strain evidence="20 22">Ug99</strain>
    </source>
</reference>
<dbReference type="GO" id="GO:0016787">
    <property type="term" value="F:hydrolase activity"/>
    <property type="evidence" value="ECO:0007669"/>
    <property type="project" value="UniProtKB-KW"/>
</dbReference>
<dbReference type="GO" id="GO:0043138">
    <property type="term" value="F:3'-5' DNA helicase activity"/>
    <property type="evidence" value="ECO:0007669"/>
    <property type="project" value="UniProtKB-EC"/>
</dbReference>
<dbReference type="SMART" id="SM00956">
    <property type="entry name" value="RQC"/>
    <property type="match status" value="1"/>
</dbReference>
<dbReference type="NCBIfam" id="TIGR00614">
    <property type="entry name" value="recQ_fam"/>
    <property type="match status" value="1"/>
</dbReference>
<keyword evidence="5" id="KW-0378">Hydrolase</keyword>
<evidence type="ECO:0000256" key="12">
    <source>
        <dbReference type="ARBA" id="ARBA00034617"/>
    </source>
</evidence>
<dbReference type="InterPro" id="IPR027417">
    <property type="entry name" value="P-loop_NTPase"/>
</dbReference>
<evidence type="ECO:0000256" key="1">
    <source>
        <dbReference type="ARBA" id="ARBA00004123"/>
    </source>
</evidence>
<dbReference type="PROSITE" id="PS50967">
    <property type="entry name" value="HRDC"/>
    <property type="match status" value="1"/>
</dbReference>
<accession>A0A5B0SEZ2</accession>
<evidence type="ECO:0000313" key="19">
    <source>
        <dbReference type="EMBL" id="KAA1101619.1"/>
    </source>
</evidence>
<feature type="compositionally biased region" description="Polar residues" evidence="15">
    <location>
        <begin position="420"/>
        <end position="433"/>
    </location>
</feature>
<dbReference type="SUPFAM" id="SSF52540">
    <property type="entry name" value="P-loop containing nucleoside triphosphate hydrolases"/>
    <property type="match status" value="2"/>
</dbReference>
<dbReference type="Pfam" id="PF00270">
    <property type="entry name" value="DEAD"/>
    <property type="match status" value="1"/>
</dbReference>
<feature type="compositionally biased region" description="Polar residues" evidence="15">
    <location>
        <begin position="137"/>
        <end position="152"/>
    </location>
</feature>
<keyword evidence="3" id="KW-0547">Nucleotide-binding</keyword>
<dbReference type="FunFam" id="3.40.50.300:FF:000296">
    <property type="entry name" value="ATP-dependent DNA helicase RecQ"/>
    <property type="match status" value="1"/>
</dbReference>
<dbReference type="FunFam" id="1.10.10.10:FF:000495">
    <property type="entry name" value="RecQ family helicase MusN"/>
    <property type="match status" value="1"/>
</dbReference>
<feature type="compositionally biased region" description="Polar residues" evidence="15">
    <location>
        <begin position="284"/>
        <end position="316"/>
    </location>
</feature>
<feature type="region of interest" description="Disordered" evidence="15">
    <location>
        <begin position="1"/>
        <end position="77"/>
    </location>
</feature>
<evidence type="ECO:0000256" key="13">
    <source>
        <dbReference type="ARBA" id="ARBA00034808"/>
    </source>
</evidence>
<feature type="domain" description="HRDC" evidence="16">
    <location>
        <begin position="1079"/>
        <end position="1159"/>
    </location>
</feature>
<dbReference type="Proteomes" id="UP000324748">
    <property type="component" value="Unassembled WGS sequence"/>
</dbReference>
<dbReference type="PROSITE" id="PS00690">
    <property type="entry name" value="DEAH_ATP_HELICASE"/>
    <property type="match status" value="1"/>
</dbReference>
<comment type="subcellular location">
    <subcellularLocation>
        <location evidence="1">Nucleus</location>
    </subcellularLocation>
</comment>
<evidence type="ECO:0000256" key="6">
    <source>
        <dbReference type="ARBA" id="ARBA00022806"/>
    </source>
</evidence>
<dbReference type="GO" id="GO:0000729">
    <property type="term" value="P:DNA double-strand break processing"/>
    <property type="evidence" value="ECO:0007669"/>
    <property type="project" value="UniProtKB-ARBA"/>
</dbReference>
<evidence type="ECO:0000313" key="21">
    <source>
        <dbReference type="Proteomes" id="UP000324748"/>
    </source>
</evidence>
<evidence type="ECO:0000256" key="8">
    <source>
        <dbReference type="ARBA" id="ARBA00023125"/>
    </source>
</evidence>
<dbReference type="PROSITE" id="PS51192">
    <property type="entry name" value="HELICASE_ATP_BIND_1"/>
    <property type="match status" value="1"/>
</dbReference>
<sequence>MAGFVFKDDSRPQSQSTSSTQKNHTRTLQAEYTRPSPMPNKNSTPTTNTKRPPPCDTHPAPSIKKSRATPPTHPLQFSVQLDKQLDFPAQDDLDFLEQIHHLEHSQPAKTQKAQQASPGSPPSTRAQPKPPPLRPSKINQPNSAVSTPSNLNPRPARPFVQPTIQEIDLEALYIRRHTCISKLVVTLEKMLSIFQNGECPTDEDFGCLANTKSYLSGRLAEFNEEVKRRESIGISLESAKSSVGPIHTANRSAPPISRVAPAQATSPSTSSRFSNENLAPPTKPSSSSDHQTSKPTYRSVSATTIPNPHSPTTAQPNEPIHQPVGSTSTLRTYQPNNNFVQARRIATPNQADEPEPECIDEPVQELSHNSIDPYLLEGIFSADEDDIHELEDHADPDQTNDSHNPAPSGSIDIIHPAPSKHSTNPSHRSNAPITTLSQPVEDYSKKMTHPWSRDVGKALVKIFKLHTWRHNQIDAINTTLSGKDCFVLMPTGGGKSLCYQLPAVVRSGVTKGVTIVISPLISLITDQVQALCAKHIGAAAFTGSMTAQERENVMNDLRSVDPALCLVYVTPEMIMRSSVLSNILTDLKNRKLLARFVFDEAHCVSQWGHDFRPDYKDIGPMLRKEFKNIPFIALTATANHRVQQDVMSNLKITGCRVLTQSFNRINLRYEVRPKTKDVLNDIIQIITVDHKGESGIIYCLSKKQCEEVAAHLSAKNRITAHHYHAGMSKDDRQKIQHGWQVGKLQVICATIAFGMGIDKPDVRFVIHHSMPSSLEGYYQETGRAGRDGQISECILFYAYRDFTAFMRMVEKSTTVKEQIERQQANAKQVVGFCLNKLDCRRAQILSYFGEKFSASECRKTCDTCMNPERVVMKDVSQLMKAVVKLVKQITAHRSESVTIVHIVDVFRGSKSKKVTSAGHDQLDGAGQGSTLDRTDCERLLHLMVSKDFLNERFEANAMGFVNAYVQLGPAHQEVLTSRGQVMMAFSGEVGPSKRAGPTEAPKKTVVRAKKGGGKEVSVVEDSDSDCILDDSVDSDVPARPPTRTSRAQNAGPPVRGGVKQALATIKAKRQINEIQSGGTGSVEDCYKSLLIFRDALTQDGDDFDTDLPTDEVLQTIACIHPHSIQGLTAIDGLSKRCIDQHGSSILKVLNKFKPQDSHKQPQKTNQNSRQESKSTTSTTNRPVDFHQHVSKYVASNNQGSKTSSSNTKKSNQFVPRTGGGSSAAIKPMPIPR</sequence>
<feature type="region of interest" description="Disordered" evidence="15">
    <location>
        <begin position="105"/>
        <end position="158"/>
    </location>
</feature>
<dbReference type="InterPro" id="IPR010997">
    <property type="entry name" value="HRDC-like_sf"/>
</dbReference>
<dbReference type="FunFam" id="3.40.50.300:FF:000340">
    <property type="entry name" value="Bloom syndrome, RecQ helicase"/>
    <property type="match status" value="1"/>
</dbReference>
<dbReference type="InterPro" id="IPR018982">
    <property type="entry name" value="RQC_domain"/>
</dbReference>
<dbReference type="InterPro" id="IPR044876">
    <property type="entry name" value="HRDC_dom_sf"/>
</dbReference>
<keyword evidence="8" id="KW-0238">DNA-binding</keyword>
<dbReference type="GO" id="GO:0006260">
    <property type="term" value="P:DNA replication"/>
    <property type="evidence" value="ECO:0007669"/>
    <property type="project" value="InterPro"/>
</dbReference>
<dbReference type="OrthoDB" id="10261556at2759"/>
<dbReference type="GO" id="GO:0009378">
    <property type="term" value="F:four-way junction helicase activity"/>
    <property type="evidence" value="ECO:0007669"/>
    <property type="project" value="TreeGrafter"/>
</dbReference>
<evidence type="ECO:0000256" key="7">
    <source>
        <dbReference type="ARBA" id="ARBA00022840"/>
    </source>
</evidence>
<evidence type="ECO:0000256" key="2">
    <source>
        <dbReference type="ARBA" id="ARBA00005446"/>
    </source>
</evidence>
<feature type="compositionally biased region" description="Low complexity" evidence="15">
    <location>
        <begin position="1195"/>
        <end position="1212"/>
    </location>
</feature>
<comment type="catalytic activity">
    <reaction evidence="14">
        <text>ATP + H2O = ADP + phosphate + H(+)</text>
        <dbReference type="Rhea" id="RHEA:13065"/>
        <dbReference type="ChEBI" id="CHEBI:15377"/>
        <dbReference type="ChEBI" id="CHEBI:15378"/>
        <dbReference type="ChEBI" id="CHEBI:30616"/>
        <dbReference type="ChEBI" id="CHEBI:43474"/>
        <dbReference type="ChEBI" id="CHEBI:456216"/>
    </reaction>
</comment>
<dbReference type="Gene3D" id="1.10.10.10">
    <property type="entry name" value="Winged helix-like DNA-binding domain superfamily/Winged helix DNA-binding domain"/>
    <property type="match status" value="1"/>
</dbReference>
<feature type="domain" description="Helicase ATP-binding" evidence="17">
    <location>
        <begin position="476"/>
        <end position="656"/>
    </location>
</feature>
<dbReference type="AlphaFoldDB" id="A0A5B0SEZ2"/>
<protein>
    <recommendedName>
        <fullName evidence="13">DNA 3'-5' helicase</fullName>
        <ecNumber evidence="13">5.6.2.4</ecNumber>
    </recommendedName>
</protein>
<dbReference type="InterPro" id="IPR014001">
    <property type="entry name" value="Helicase_ATP-bd"/>
</dbReference>
<feature type="region of interest" description="Disordered" evidence="15">
    <location>
        <begin position="240"/>
        <end position="332"/>
    </location>
</feature>
<keyword evidence="9" id="KW-0234">DNA repair</keyword>
<evidence type="ECO:0000256" key="15">
    <source>
        <dbReference type="SAM" id="MobiDB-lite"/>
    </source>
</evidence>
<evidence type="ECO:0000256" key="3">
    <source>
        <dbReference type="ARBA" id="ARBA00022741"/>
    </source>
</evidence>
<feature type="compositionally biased region" description="Basic and acidic residues" evidence="15">
    <location>
        <begin position="1"/>
        <end position="11"/>
    </location>
</feature>
<feature type="region of interest" description="Disordered" evidence="15">
    <location>
        <begin position="1028"/>
        <end position="1056"/>
    </location>
</feature>
<feature type="region of interest" description="Disordered" evidence="15">
    <location>
        <begin position="392"/>
        <end position="433"/>
    </location>
</feature>
<dbReference type="PANTHER" id="PTHR13710:SF153">
    <property type="entry name" value="RECQ-LIKE DNA HELICASE BLM"/>
    <property type="match status" value="1"/>
</dbReference>
<dbReference type="SMART" id="SM00487">
    <property type="entry name" value="DEXDc"/>
    <property type="match status" value="1"/>
</dbReference>
<dbReference type="EC" id="5.6.2.4" evidence="13"/>
<evidence type="ECO:0000256" key="4">
    <source>
        <dbReference type="ARBA" id="ARBA00022763"/>
    </source>
</evidence>